<organism evidence="1">
    <name type="scientific">Myoviridae sp. ctQQg4</name>
    <dbReference type="NCBI Taxonomy" id="2827686"/>
    <lineage>
        <taxon>Viruses</taxon>
        <taxon>Duplodnaviria</taxon>
        <taxon>Heunggongvirae</taxon>
        <taxon>Uroviricota</taxon>
        <taxon>Caudoviricetes</taxon>
    </lineage>
</organism>
<reference evidence="1" key="1">
    <citation type="journal article" date="2021" name="Proc. Natl. Acad. Sci. U.S.A.">
        <title>A Catalog of Tens of Thousands of Viruses from Human Metagenomes Reveals Hidden Associations with Chronic Diseases.</title>
        <authorList>
            <person name="Tisza M.J."/>
            <person name="Buck C.B."/>
        </authorList>
    </citation>
    <scope>NUCLEOTIDE SEQUENCE</scope>
    <source>
        <strain evidence="1">CtQQg4</strain>
    </source>
</reference>
<dbReference type="NCBIfam" id="TIGR04387">
    <property type="entry name" value="capsid_maj_N4"/>
    <property type="match status" value="1"/>
</dbReference>
<protein>
    <submittedName>
        <fullName evidence="1">Major capsid protein</fullName>
    </submittedName>
</protein>
<sequence>MANETKLTNMVNPQVLGAMISARLPKAIKFTQIAKVDNTLVGVPGSEITLPSFNYIGAAEDVAEGAAVTPSVMTTSTKKAAIKKAVKAVDLTDEAKLSGYGDPVAQRAAQLAKSIADKVDNDILAALSGATLTATSANKISYEGIMDAIDKLAEEDAQEKVIFIAPSQLTALRKEDKFYDKSKYGNDVIMTGEVGMVGGCRVVVSKKISDAGATIDNYIVCVNADEEELPAVSLFMKRDIQAGVQPDLLSGKEVMVANKHYAVALTNESKVVKATFKK</sequence>
<proteinExistence type="predicted"/>
<name>A0A8S5T7Z0_9CAUD</name>
<dbReference type="Pfam" id="PF25209">
    <property type="entry name" value="Phage_capsid_4"/>
    <property type="match status" value="1"/>
</dbReference>
<dbReference type="SUPFAM" id="SSF56563">
    <property type="entry name" value="Major capsid protein gp5"/>
    <property type="match status" value="1"/>
</dbReference>
<evidence type="ECO:0000313" key="1">
    <source>
        <dbReference type="EMBL" id="DAF59358.1"/>
    </source>
</evidence>
<accession>A0A8S5T7Z0</accession>
<dbReference type="EMBL" id="BK032769">
    <property type="protein sequence ID" value="DAF59358.1"/>
    <property type="molecule type" value="Genomic_DNA"/>
</dbReference>